<reference evidence="2" key="1">
    <citation type="submission" date="2014-09" db="EMBL/GenBank/DDBJ databases">
        <authorList>
            <person name="Magalhaes I.L.F."/>
            <person name="Oliveira U."/>
            <person name="Santos F.R."/>
            <person name="Vidigal T.H.D.A."/>
            <person name="Brescovit A.D."/>
            <person name="Santos A.J."/>
        </authorList>
    </citation>
    <scope>NUCLEOTIDE SEQUENCE</scope>
    <source>
        <tissue evidence="2">Shoot tissue taken approximately 20 cm above the soil surface</tissue>
    </source>
</reference>
<accession>A0A0A9AF15</accession>
<sequence length="249" mass="27807">MDSGGRRASALVQASLSREICLFDIAKKRLRSFNTRFVGFDLFTQIRIGCLIHWHFDLFIPFLSLSLILSMRLDRFALGIISSCSSRTEKPHTHTSRKKKKTPPPPLLQAAAPYCSSAPHCAIRRRRRGRPWTAALSRFSQTEGLDLVGGGPAAAHSERWGSAPVAARLGERKKELEGVRDSVGHGGARCGLGSAGEAPKRWLSDEVLRWRRWKWWRHELQIRLVQLSSIRLGVDGGGQEGSYSKLQKG</sequence>
<proteinExistence type="predicted"/>
<dbReference type="AlphaFoldDB" id="A0A0A9AF15"/>
<feature type="compositionally biased region" description="Basic residues" evidence="1">
    <location>
        <begin position="93"/>
        <end position="102"/>
    </location>
</feature>
<name>A0A0A9AF15_ARUDO</name>
<evidence type="ECO:0000313" key="2">
    <source>
        <dbReference type="EMBL" id="JAD50254.1"/>
    </source>
</evidence>
<protein>
    <submittedName>
        <fullName evidence="2">Uncharacterized protein</fullName>
    </submittedName>
</protein>
<evidence type="ECO:0000256" key="1">
    <source>
        <dbReference type="SAM" id="MobiDB-lite"/>
    </source>
</evidence>
<dbReference type="EMBL" id="GBRH01247641">
    <property type="protein sequence ID" value="JAD50254.1"/>
    <property type="molecule type" value="Transcribed_RNA"/>
</dbReference>
<reference evidence="2" key="2">
    <citation type="journal article" date="2015" name="Data Brief">
        <title>Shoot transcriptome of the giant reed, Arundo donax.</title>
        <authorList>
            <person name="Barrero R.A."/>
            <person name="Guerrero F.D."/>
            <person name="Moolhuijzen P."/>
            <person name="Goolsby J.A."/>
            <person name="Tidwell J."/>
            <person name="Bellgard S.E."/>
            <person name="Bellgard M.I."/>
        </authorList>
    </citation>
    <scope>NUCLEOTIDE SEQUENCE</scope>
    <source>
        <tissue evidence="2">Shoot tissue taken approximately 20 cm above the soil surface</tissue>
    </source>
</reference>
<organism evidence="2">
    <name type="scientific">Arundo donax</name>
    <name type="common">Giant reed</name>
    <name type="synonym">Donax arundinaceus</name>
    <dbReference type="NCBI Taxonomy" id="35708"/>
    <lineage>
        <taxon>Eukaryota</taxon>
        <taxon>Viridiplantae</taxon>
        <taxon>Streptophyta</taxon>
        <taxon>Embryophyta</taxon>
        <taxon>Tracheophyta</taxon>
        <taxon>Spermatophyta</taxon>
        <taxon>Magnoliopsida</taxon>
        <taxon>Liliopsida</taxon>
        <taxon>Poales</taxon>
        <taxon>Poaceae</taxon>
        <taxon>PACMAD clade</taxon>
        <taxon>Arundinoideae</taxon>
        <taxon>Arundineae</taxon>
        <taxon>Arundo</taxon>
    </lineage>
</organism>
<feature type="region of interest" description="Disordered" evidence="1">
    <location>
        <begin position="86"/>
        <end position="106"/>
    </location>
</feature>